<evidence type="ECO:0000313" key="4">
    <source>
        <dbReference type="Proteomes" id="UP000320333"/>
    </source>
</evidence>
<accession>A0A507F6R0</accession>
<dbReference type="AlphaFoldDB" id="A0A507F6R0"/>
<dbReference type="Pfam" id="PF09423">
    <property type="entry name" value="PhoD"/>
    <property type="match status" value="1"/>
</dbReference>
<comment type="caution">
    <text evidence="3">The sequence shown here is derived from an EMBL/GenBank/DDBJ whole genome shotgun (WGS) entry which is preliminary data.</text>
</comment>
<keyword evidence="4" id="KW-1185">Reference proteome</keyword>
<reference evidence="3 4" key="1">
    <citation type="journal article" date="2019" name="Sci. Rep.">
        <title>Comparative genomics of chytrid fungi reveal insights into the obligate biotrophic and pathogenic lifestyle of Synchytrium endobioticum.</title>
        <authorList>
            <person name="van de Vossenberg B.T.L.H."/>
            <person name="Warris S."/>
            <person name="Nguyen H.D.T."/>
            <person name="van Gent-Pelzer M.P.E."/>
            <person name="Joly D.L."/>
            <person name="van de Geest H.C."/>
            <person name="Bonants P.J.M."/>
            <person name="Smith D.S."/>
            <person name="Levesque C.A."/>
            <person name="van der Lee T.A.J."/>
        </authorList>
    </citation>
    <scope>NUCLEOTIDE SEQUENCE [LARGE SCALE GENOMIC DNA]</scope>
    <source>
        <strain evidence="3 4">CBS 675.73</strain>
    </source>
</reference>
<feature type="domain" description="Phospholipase D N-terminal" evidence="2">
    <location>
        <begin position="116"/>
        <end position="219"/>
    </location>
</feature>
<dbReference type="CDD" id="cd07389">
    <property type="entry name" value="MPP_PhoD"/>
    <property type="match status" value="1"/>
</dbReference>
<evidence type="ECO:0008006" key="5">
    <source>
        <dbReference type="Google" id="ProtNLM"/>
    </source>
</evidence>
<proteinExistence type="predicted"/>
<organism evidence="3 4">
    <name type="scientific">Chytriomyces confervae</name>
    <dbReference type="NCBI Taxonomy" id="246404"/>
    <lineage>
        <taxon>Eukaryota</taxon>
        <taxon>Fungi</taxon>
        <taxon>Fungi incertae sedis</taxon>
        <taxon>Chytridiomycota</taxon>
        <taxon>Chytridiomycota incertae sedis</taxon>
        <taxon>Chytridiomycetes</taxon>
        <taxon>Chytridiales</taxon>
        <taxon>Chytriomycetaceae</taxon>
        <taxon>Chytriomyces</taxon>
    </lineage>
</organism>
<sequence length="645" mass="72951">MHNSSFFHHNHPKRTLFLVCVFLITSAQLLPVASRRRRRWFHNPSRLISEEARYSRDGFDTDQKYLETLDVHENLVYQHASEKEFYRQWARSQVAFNVSGEVGSTDSEHSNFQFNHGVASGDPLHDSVILWTKVTAPQTTGSLYVKFAVSSTGNLPDSSLPGSPPTAIGEPFITGAVLTGPEVDFTIKLDIQGLNPKTTYYFQFSMASDASAHQAGLSYGMVHSPPGKTKTLPAPNDSTVSSIEFGVVSCSNLPNGFFNAYAGLAGKTDVDVVLHLGDYIYEYRNGEYGDGASIGRVPLPDRELLTLEDYRERHAQYKEDEDLQLLHRLKPWIVIWDDHEFVDDISGYAVSKLANESISRIPAAMRAYFEYLPIRVATTHLYKPNRLSFQKEEPNILSEKIAHHNSGTFAIYRNFQFGTLVDLMMLDTRIHGRDKNDWATVDNELRTMLGQDQERWLIENLKDSSDRGTAWRVIGNQVVFSPMDHWGFMFNTDAWDGYPASRRRIIEAIESHGIQDVVVVTGDVHTSFAFDVPKSMDSYDKRTGSGSLLVEFVSPAISSPSPLESVYLGGLNQLAETLFPKMEPHMKWMDLSRRGYMVLKVGLERTVCEYWYVRNVRQRSSKSALGMTVETERRSGKITRVAEIV</sequence>
<dbReference type="Pfam" id="PF16655">
    <property type="entry name" value="PhoD_N"/>
    <property type="match status" value="1"/>
</dbReference>
<gene>
    <name evidence="3" type="ORF">CcCBS67573_g06035</name>
</gene>
<dbReference type="InterPro" id="IPR029052">
    <property type="entry name" value="Metallo-depent_PP-like"/>
</dbReference>
<dbReference type="PANTHER" id="PTHR43606">
    <property type="entry name" value="PHOSPHATASE, PUTATIVE (AFU_ORTHOLOGUE AFUA_6G08710)-RELATED"/>
    <property type="match status" value="1"/>
</dbReference>
<evidence type="ECO:0000313" key="3">
    <source>
        <dbReference type="EMBL" id="TPX71953.1"/>
    </source>
</evidence>
<dbReference type="STRING" id="246404.A0A507F6R0"/>
<dbReference type="InterPro" id="IPR032093">
    <property type="entry name" value="PhoD_N"/>
</dbReference>
<evidence type="ECO:0000259" key="2">
    <source>
        <dbReference type="Pfam" id="PF16655"/>
    </source>
</evidence>
<dbReference type="InterPro" id="IPR018946">
    <property type="entry name" value="PhoD-like_MPP"/>
</dbReference>
<dbReference type="Gene3D" id="3.60.21.70">
    <property type="entry name" value="PhoD-like phosphatase"/>
    <property type="match status" value="1"/>
</dbReference>
<protein>
    <recommendedName>
        <fullName evidence="5">PhoD-like phosphatase metallophosphatase domain-containing protein</fullName>
    </recommendedName>
</protein>
<evidence type="ECO:0000259" key="1">
    <source>
        <dbReference type="Pfam" id="PF09423"/>
    </source>
</evidence>
<dbReference type="InterPro" id="IPR052900">
    <property type="entry name" value="Phospholipid_Metab_Enz"/>
</dbReference>
<dbReference type="OrthoDB" id="9992270at2759"/>
<dbReference type="PANTHER" id="PTHR43606:SF7">
    <property type="entry name" value="PHOSPHATASE, PUTATIVE (AFU_ORTHOLOGUE AFUA_6G08710)-RELATED"/>
    <property type="match status" value="1"/>
</dbReference>
<dbReference type="Proteomes" id="UP000320333">
    <property type="component" value="Unassembled WGS sequence"/>
</dbReference>
<dbReference type="InterPro" id="IPR038607">
    <property type="entry name" value="PhoD-like_sf"/>
</dbReference>
<feature type="domain" description="PhoD-like phosphatase metallophosphatase" evidence="1">
    <location>
        <begin position="245"/>
        <end position="606"/>
    </location>
</feature>
<dbReference type="EMBL" id="QEAP01000239">
    <property type="protein sequence ID" value="TPX71953.1"/>
    <property type="molecule type" value="Genomic_DNA"/>
</dbReference>
<dbReference type="Gene3D" id="2.60.40.380">
    <property type="entry name" value="Purple acid phosphatase-like, N-terminal"/>
    <property type="match status" value="1"/>
</dbReference>
<name>A0A507F6R0_9FUNG</name>
<dbReference type="SUPFAM" id="SSF56300">
    <property type="entry name" value="Metallo-dependent phosphatases"/>
    <property type="match status" value="1"/>
</dbReference>